<dbReference type="EMBL" id="VCEI01000033">
    <property type="protein sequence ID" value="TLU88721.1"/>
    <property type="molecule type" value="Genomic_DNA"/>
</dbReference>
<reference evidence="1 2" key="1">
    <citation type="submission" date="2019-05" db="EMBL/GenBank/DDBJ databases">
        <authorList>
            <person name="Qu J.-H."/>
        </authorList>
    </citation>
    <scope>NUCLEOTIDE SEQUENCE [LARGE SCALE GENOMIC DNA]</scope>
    <source>
        <strain evidence="1 2">Z12</strain>
    </source>
</reference>
<proteinExistence type="predicted"/>
<sequence length="64" mass="7149">MLIISNASESIHVAGAKTIRLSKTDSDSVRAAFLKQKNLSYQTIKDLVDIVYQLDIENIWPNGD</sequence>
<comment type="caution">
    <text evidence="1">The sequence shown here is derived from an EMBL/GenBank/DDBJ whole genome shotgun (WGS) entry which is preliminary data.</text>
</comment>
<accession>A0A5R9K4D1</accession>
<gene>
    <name evidence="1" type="ORF">FEM55_24770</name>
</gene>
<organism evidence="1 2">
    <name type="scientific">Dyadobacter sediminis</name>
    <dbReference type="NCBI Taxonomy" id="1493691"/>
    <lineage>
        <taxon>Bacteria</taxon>
        <taxon>Pseudomonadati</taxon>
        <taxon>Bacteroidota</taxon>
        <taxon>Cytophagia</taxon>
        <taxon>Cytophagales</taxon>
        <taxon>Spirosomataceae</taxon>
        <taxon>Dyadobacter</taxon>
    </lineage>
</organism>
<evidence type="ECO:0000313" key="1">
    <source>
        <dbReference type="EMBL" id="TLU88721.1"/>
    </source>
</evidence>
<protein>
    <submittedName>
        <fullName evidence="1">Uncharacterized protein</fullName>
    </submittedName>
</protein>
<name>A0A5R9K4D1_9BACT</name>
<dbReference type="Proteomes" id="UP000309788">
    <property type="component" value="Unassembled WGS sequence"/>
</dbReference>
<evidence type="ECO:0000313" key="2">
    <source>
        <dbReference type="Proteomes" id="UP000309788"/>
    </source>
</evidence>
<dbReference type="RefSeq" id="WP_171036654.1">
    <property type="nucleotide sequence ID" value="NZ_BMGE01000008.1"/>
</dbReference>
<dbReference type="AlphaFoldDB" id="A0A5R9K4D1"/>
<keyword evidence="2" id="KW-1185">Reference proteome</keyword>